<feature type="compositionally biased region" description="Low complexity" evidence="2">
    <location>
        <begin position="417"/>
        <end position="431"/>
    </location>
</feature>
<evidence type="ECO:0000259" key="3">
    <source>
        <dbReference type="Pfam" id="PF22788"/>
    </source>
</evidence>
<evidence type="ECO:0000256" key="1">
    <source>
        <dbReference type="ARBA" id="ARBA00022490"/>
    </source>
</evidence>
<dbReference type="PANTHER" id="PTHR10758">
    <property type="entry name" value="26S PROTEASOME NON-ATPASE REGULATORY SUBUNIT 3/COP9 SIGNALOSOME COMPLEX SUBUNIT 3"/>
    <property type="match status" value="1"/>
</dbReference>
<gene>
    <name evidence="4" type="ORF">FCC1311_018472</name>
</gene>
<dbReference type="GO" id="GO:0008180">
    <property type="term" value="C:COP9 signalosome"/>
    <property type="evidence" value="ECO:0007669"/>
    <property type="project" value="TreeGrafter"/>
</dbReference>
<keyword evidence="5" id="KW-1185">Reference proteome</keyword>
<dbReference type="GO" id="GO:0006511">
    <property type="term" value="P:ubiquitin-dependent protein catabolic process"/>
    <property type="evidence" value="ECO:0007669"/>
    <property type="project" value="TreeGrafter"/>
</dbReference>
<feature type="region of interest" description="Disordered" evidence="2">
    <location>
        <begin position="344"/>
        <end position="431"/>
    </location>
</feature>
<dbReference type="OrthoDB" id="29061at2759"/>
<dbReference type="Pfam" id="PF22788">
    <property type="entry name" value="COP9_hel_rpt"/>
    <property type="match status" value="1"/>
</dbReference>
<dbReference type="InParanoid" id="A0A2R5G756"/>
<evidence type="ECO:0000313" key="4">
    <source>
        <dbReference type="EMBL" id="GBG25628.1"/>
    </source>
</evidence>
<dbReference type="PANTHER" id="PTHR10758:SF1">
    <property type="entry name" value="COP9 SIGNALOSOME COMPLEX SUBUNIT 3"/>
    <property type="match status" value="1"/>
</dbReference>
<proteinExistence type="predicted"/>
<accession>A0A2R5G756</accession>
<dbReference type="Proteomes" id="UP000241890">
    <property type="component" value="Unassembled WGS sequence"/>
</dbReference>
<dbReference type="InterPro" id="IPR050756">
    <property type="entry name" value="CSN3"/>
</dbReference>
<feature type="compositionally biased region" description="Low complexity" evidence="2">
    <location>
        <begin position="350"/>
        <end position="359"/>
    </location>
</feature>
<name>A0A2R5G756_9STRA</name>
<dbReference type="InterPro" id="IPR055089">
    <property type="entry name" value="COP9_N"/>
</dbReference>
<dbReference type="AlphaFoldDB" id="A0A2R5G756"/>
<feature type="domain" description="COP9 signalosome complex subunit 3 N-terminal helical repeats" evidence="3">
    <location>
        <begin position="43"/>
        <end position="252"/>
    </location>
</feature>
<evidence type="ECO:0000313" key="5">
    <source>
        <dbReference type="Proteomes" id="UP000241890"/>
    </source>
</evidence>
<keyword evidence="1" id="KW-0963">Cytoplasm</keyword>
<evidence type="ECO:0000256" key="2">
    <source>
        <dbReference type="SAM" id="MobiDB-lite"/>
    </source>
</evidence>
<dbReference type="EMBL" id="BEYU01000013">
    <property type="protein sequence ID" value="GBG25628.1"/>
    <property type="molecule type" value="Genomic_DNA"/>
</dbReference>
<comment type="caution">
    <text evidence="4">The sequence shown here is derived from an EMBL/GenBank/DDBJ whole genome shotgun (WGS) entry which is preliminary data.</text>
</comment>
<reference evidence="4 5" key="1">
    <citation type="submission" date="2017-12" db="EMBL/GenBank/DDBJ databases">
        <title>Sequencing, de novo assembly and annotation of complete genome of a new Thraustochytrid species, strain FCC1311.</title>
        <authorList>
            <person name="Sedici K."/>
            <person name="Godart F."/>
            <person name="Aiese Cigliano R."/>
            <person name="Sanseverino W."/>
            <person name="Barakat M."/>
            <person name="Ortet P."/>
            <person name="Marechal E."/>
            <person name="Cagnac O."/>
            <person name="Amato A."/>
        </authorList>
    </citation>
    <scope>NUCLEOTIDE SEQUENCE [LARGE SCALE GENOMIC DNA]</scope>
</reference>
<protein>
    <submittedName>
        <fullName evidence="4">COP9 signalosome complex subunit 3</fullName>
    </submittedName>
</protein>
<sequence>METLLELLEVAPAEAAPAREQDLYERIEKLRKCRVQIETGPARISDIEDAIKVADPARTPLCALFLLLAALKVEAAETAQETDGKKAIIRVTTFTNEVAPNDLFCAHREVGELASFLSSSANNNVLLAVCALQAASKLLQIVSSVNAGAISPAHVHFLQVALVAKDYRAAGDLVDQSFFSAVPYMEALDVQRFFYYKGRALVGLRRFEDALAAFEMVLTLPAKDVSAVALAAFKHLHLVSLIARGAIAVLPPAAPVPLQNAFGRQKPIPQIEPYETIAKAFASGQRQTLRDSLRAQTTVLINDNNMGLAKELDRALLRQRVRELKAVYSTLRISDMISLIEAPPIRMGDSSSSSASTATHAPIGGHPKRPAQASAHSQRPSRPPARGPEVHSGAGAATGEHPVSSSSTVNTEGVAGGARQQQAAGSASEGTAAVSASSASLLRQTEQTSLAPHEPVFADCVEKLSVSHLEEILWELIEDEDFPVSIAQDTGIVTLLSSLPDQAARDATALERQMGHLQRLLEDLHKLDISVSGSQRLISQLADTGAPAISFAT</sequence>
<organism evidence="4 5">
    <name type="scientific">Hondaea fermentalgiana</name>
    <dbReference type="NCBI Taxonomy" id="2315210"/>
    <lineage>
        <taxon>Eukaryota</taxon>
        <taxon>Sar</taxon>
        <taxon>Stramenopiles</taxon>
        <taxon>Bigyra</taxon>
        <taxon>Labyrinthulomycetes</taxon>
        <taxon>Thraustochytrida</taxon>
        <taxon>Thraustochytriidae</taxon>
        <taxon>Hondaea</taxon>
    </lineage>
</organism>